<dbReference type="InterPro" id="IPR021307">
    <property type="entry name" value="DUF2884"/>
</dbReference>
<dbReference type="Pfam" id="PF11101">
    <property type="entry name" value="DUF2884"/>
    <property type="match status" value="1"/>
</dbReference>
<evidence type="ECO:0000313" key="1">
    <source>
        <dbReference type="EMBL" id="TDK28386.1"/>
    </source>
</evidence>
<reference evidence="1 2" key="1">
    <citation type="submission" date="2019-03" db="EMBL/GenBank/DDBJ databases">
        <title>Luteimonas zhaokaii sp.nov., isolated from the rectal contents of Plateau pika in Yushu, Qinghai Province, China.</title>
        <authorList>
            <person name="Zhang G."/>
        </authorList>
    </citation>
    <scope>NUCLEOTIDE SEQUENCE [LARGE SCALE GENOMIC DNA]</scope>
    <source>
        <strain evidence="1 2">B9</strain>
    </source>
</reference>
<keyword evidence="2" id="KW-1185">Reference proteome</keyword>
<sequence>MPIAVVLPRKMPVRKYAQGGVKQAWACMTIGMAMTSGPRRAAFARGYWTHPAGQPAPAGVPMRPISFAAVACGIALLAVSATSAAGRHGFGSQHSGCSVESAYTLRVGQHGIRLHDNDGKASPQRIDFHDGALRIDGIERDVSQADARRLRSMEAETRALLPEIAGITREAIGITFDTLGSVNAALAGNRRNARQFERLRARSLARIDETLGRGVWNADIFGDAFEAEIEAAAESMAASFTPGRAIWMVMTGGIGRMERRMEKMEGDIERSISAREGQLEQHATGLCTRLETLDALQEAMELRLDDGRPLRVFEFRRGHGVENPGEDVQANRGS</sequence>
<accession>A0A4R5U3U8</accession>
<name>A0A4R5U3U8_9GAMM</name>
<dbReference type="OrthoDB" id="5949813at2"/>
<comment type="caution">
    <text evidence="1">The sequence shown here is derived from an EMBL/GenBank/DDBJ whole genome shotgun (WGS) entry which is preliminary data.</text>
</comment>
<dbReference type="Proteomes" id="UP000294796">
    <property type="component" value="Unassembled WGS sequence"/>
</dbReference>
<evidence type="ECO:0000313" key="2">
    <source>
        <dbReference type="Proteomes" id="UP000294796"/>
    </source>
</evidence>
<dbReference type="EMBL" id="SMTF01000001">
    <property type="protein sequence ID" value="TDK28386.1"/>
    <property type="molecule type" value="Genomic_DNA"/>
</dbReference>
<proteinExistence type="predicted"/>
<dbReference type="AlphaFoldDB" id="A0A4R5U3U8"/>
<gene>
    <name evidence="1" type="ORF">E2F46_00365</name>
</gene>
<protein>
    <submittedName>
        <fullName evidence="1">DUF2884 family protein</fullName>
    </submittedName>
</protein>
<organism evidence="1 2">
    <name type="scientific">Luteimonas aestuarii</name>
    <dbReference type="NCBI Taxonomy" id="453837"/>
    <lineage>
        <taxon>Bacteria</taxon>
        <taxon>Pseudomonadati</taxon>
        <taxon>Pseudomonadota</taxon>
        <taxon>Gammaproteobacteria</taxon>
        <taxon>Lysobacterales</taxon>
        <taxon>Lysobacteraceae</taxon>
        <taxon>Luteimonas</taxon>
    </lineage>
</organism>